<evidence type="ECO:0000256" key="5">
    <source>
        <dbReference type="ARBA" id="ARBA00023212"/>
    </source>
</evidence>
<dbReference type="InterPro" id="IPR022768">
    <property type="entry name" value="Fascin-like_dom"/>
</dbReference>
<keyword evidence="3" id="KW-0963">Cytoplasm</keyword>
<dbReference type="Proteomes" id="UP000827092">
    <property type="component" value="Unassembled WGS sequence"/>
</dbReference>
<evidence type="ECO:0000313" key="8">
    <source>
        <dbReference type="EMBL" id="KAG8190595.1"/>
    </source>
</evidence>
<dbReference type="FunFam" id="2.80.10.50:FF:000008">
    <property type="entry name" value="Fascin"/>
    <property type="match status" value="1"/>
</dbReference>
<evidence type="ECO:0000256" key="1">
    <source>
        <dbReference type="ARBA" id="ARBA00004245"/>
    </source>
</evidence>
<feature type="domain" description="Fascin-like" evidence="7">
    <location>
        <begin position="105"/>
        <end position="217"/>
    </location>
</feature>
<protein>
    <recommendedName>
        <fullName evidence="7">Fascin-like domain-containing protein</fullName>
    </recommendedName>
</protein>
<dbReference type="GO" id="GO:0005737">
    <property type="term" value="C:cytoplasm"/>
    <property type="evidence" value="ECO:0007669"/>
    <property type="project" value="TreeGrafter"/>
</dbReference>
<dbReference type="InterPro" id="IPR008999">
    <property type="entry name" value="Actin-crosslinking"/>
</dbReference>
<dbReference type="GO" id="GO:0051017">
    <property type="term" value="P:actin filament bundle assembly"/>
    <property type="evidence" value="ECO:0007669"/>
    <property type="project" value="TreeGrafter"/>
</dbReference>
<dbReference type="FunFam" id="2.80.10.50:FF:000064">
    <property type="entry name" value="Fascin"/>
    <property type="match status" value="1"/>
</dbReference>
<dbReference type="GO" id="GO:0015629">
    <property type="term" value="C:actin cytoskeleton"/>
    <property type="evidence" value="ECO:0007669"/>
    <property type="project" value="TreeGrafter"/>
</dbReference>
<name>A0AAV6V406_9ARAC</name>
<evidence type="ECO:0000259" key="7">
    <source>
        <dbReference type="Pfam" id="PF06268"/>
    </source>
</evidence>
<reference evidence="8 9" key="1">
    <citation type="journal article" date="2022" name="Nat. Ecol. Evol.">
        <title>A masculinizing supergene underlies an exaggerated male reproductive morph in a spider.</title>
        <authorList>
            <person name="Hendrickx F."/>
            <person name="De Corte Z."/>
            <person name="Sonet G."/>
            <person name="Van Belleghem S.M."/>
            <person name="Kostlbacher S."/>
            <person name="Vangestel C."/>
        </authorList>
    </citation>
    <scope>NUCLEOTIDE SEQUENCE [LARGE SCALE GENOMIC DNA]</scope>
    <source>
        <strain evidence="8">W744_W776</strain>
    </source>
</reference>
<evidence type="ECO:0000256" key="4">
    <source>
        <dbReference type="ARBA" id="ARBA00023203"/>
    </source>
</evidence>
<feature type="domain" description="Fascin-like" evidence="7">
    <location>
        <begin position="485"/>
        <end position="578"/>
    </location>
</feature>
<evidence type="ECO:0000256" key="6">
    <source>
        <dbReference type="SAM" id="MobiDB-lite"/>
    </source>
</evidence>
<comment type="caution">
    <text evidence="8">The sequence shown here is derived from an EMBL/GenBank/DDBJ whole genome shotgun (WGS) entry which is preliminary data.</text>
</comment>
<dbReference type="GO" id="GO:0030674">
    <property type="term" value="F:protein-macromolecule adaptor activity"/>
    <property type="evidence" value="ECO:0007669"/>
    <property type="project" value="InterPro"/>
</dbReference>
<dbReference type="PANTHER" id="PTHR10551:SF9">
    <property type="entry name" value="FASCIN-2"/>
    <property type="match status" value="1"/>
</dbReference>
<dbReference type="SUPFAM" id="SSF50405">
    <property type="entry name" value="Actin-crosslinking proteins"/>
    <property type="match status" value="4"/>
</dbReference>
<gene>
    <name evidence="8" type="ORF">JTE90_017860</name>
</gene>
<comment type="subcellular location">
    <subcellularLocation>
        <location evidence="1">Cytoplasm</location>
        <location evidence="1">Cytoskeleton</location>
    </subcellularLocation>
</comment>
<dbReference type="GO" id="GO:0007163">
    <property type="term" value="P:establishment or maintenance of cell polarity"/>
    <property type="evidence" value="ECO:0007669"/>
    <property type="project" value="TreeGrafter"/>
</dbReference>
<dbReference type="FunFam" id="2.80.10.50:FF:000010">
    <property type="entry name" value="Fascin"/>
    <property type="match status" value="1"/>
</dbReference>
<dbReference type="GO" id="GO:0016477">
    <property type="term" value="P:cell migration"/>
    <property type="evidence" value="ECO:0007669"/>
    <property type="project" value="TreeGrafter"/>
</dbReference>
<organism evidence="8 9">
    <name type="scientific">Oedothorax gibbosus</name>
    <dbReference type="NCBI Taxonomy" id="931172"/>
    <lineage>
        <taxon>Eukaryota</taxon>
        <taxon>Metazoa</taxon>
        <taxon>Ecdysozoa</taxon>
        <taxon>Arthropoda</taxon>
        <taxon>Chelicerata</taxon>
        <taxon>Arachnida</taxon>
        <taxon>Araneae</taxon>
        <taxon>Araneomorphae</taxon>
        <taxon>Entelegynae</taxon>
        <taxon>Araneoidea</taxon>
        <taxon>Linyphiidae</taxon>
        <taxon>Erigoninae</taxon>
        <taxon>Oedothorax</taxon>
    </lineage>
</organism>
<dbReference type="PANTHER" id="PTHR10551">
    <property type="entry name" value="FASCIN"/>
    <property type="match status" value="1"/>
</dbReference>
<evidence type="ECO:0000256" key="3">
    <source>
        <dbReference type="ARBA" id="ARBA00022490"/>
    </source>
</evidence>
<dbReference type="EMBL" id="JAFNEN010000179">
    <property type="protein sequence ID" value="KAG8190595.1"/>
    <property type="molecule type" value="Genomic_DNA"/>
</dbReference>
<accession>A0AAV6V406</accession>
<evidence type="ECO:0000256" key="2">
    <source>
        <dbReference type="ARBA" id="ARBA00007415"/>
    </source>
</evidence>
<dbReference type="AlphaFoldDB" id="A0AAV6V406"/>
<dbReference type="GO" id="GO:0051015">
    <property type="term" value="F:actin filament binding"/>
    <property type="evidence" value="ECO:0007669"/>
    <property type="project" value="InterPro"/>
</dbReference>
<feature type="domain" description="Fascin-like" evidence="7">
    <location>
        <begin position="226"/>
        <end position="335"/>
    </location>
</feature>
<keyword evidence="5" id="KW-0206">Cytoskeleton</keyword>
<evidence type="ECO:0000313" key="9">
    <source>
        <dbReference type="Proteomes" id="UP000827092"/>
    </source>
</evidence>
<proteinExistence type="inferred from homology"/>
<dbReference type="InterPro" id="IPR010431">
    <property type="entry name" value="Fascin"/>
</dbReference>
<feature type="domain" description="Fascin-like" evidence="7">
    <location>
        <begin position="350"/>
        <end position="458"/>
    </location>
</feature>
<sequence>MRKTTGRKDDIKKKNSNTKTKENLKKNKRLNFSVELIGGLVETRKVVNIFPIDCPFGREQHRFIFKRKSKSTLTMSDSTNGHYTNGHSTEPVGQHWRVGLLNAQCRYLTAESFGYKVNANGVGLKKKQLWTLEPFGDDDSVCLRSQLDRYLSVDHFGNVTCESEEKTEGCKFFVAVANDGTGRWALRNSVRGYFLGAANDKLLCSAKVPGPAELWTVHLAARPQVNIRSVGRRRYARLSTDHESIHVDANTPWGEDTLFTLEFHDGRYAIHTCNDRYLRFDGTLAEGLSPETLFTLEFHSGYLALRDTTGRYVAPLGSRALLKTRSQTVTKDELFFLEDSVPQAAFVAFNGKYVSVKQGVDVTANQDEVSDHEIFQLEYDIPSKKWCVRTMQDKYWSLQSSSGIQANADKGSSNSMFSLDWHEDGSVSFVAANDRRVVAKKSGHLYANGDEDQQESRFYFYLINRPSLVLKCEQGFVGYKSNASPKLECNKAAYETIVVEKDEKGLCFFKGSNGKYWNVCEDGTITVDSDVRHGFFIELREPSKLCIKTSHGSYVMAEKNGTFKVNGANYDTATWWEY</sequence>
<feature type="region of interest" description="Disordered" evidence="6">
    <location>
        <begin position="1"/>
        <end position="20"/>
    </location>
</feature>
<dbReference type="CDD" id="cd23359">
    <property type="entry name" value="beta-trefoil_singed_rpt4"/>
    <property type="match status" value="1"/>
</dbReference>
<comment type="similarity">
    <text evidence="2">Belongs to the fascin family.</text>
</comment>
<keyword evidence="4" id="KW-0009">Actin-binding</keyword>
<dbReference type="FunFam" id="2.80.10.50:FF:000015">
    <property type="entry name" value="Fascin"/>
    <property type="match status" value="1"/>
</dbReference>
<dbReference type="CDD" id="cd23351">
    <property type="entry name" value="beta-trefoil_singed_rpt2"/>
    <property type="match status" value="1"/>
</dbReference>
<dbReference type="Gene3D" id="2.80.10.50">
    <property type="match status" value="4"/>
</dbReference>
<dbReference type="Pfam" id="PF06268">
    <property type="entry name" value="Fascin"/>
    <property type="match status" value="4"/>
</dbReference>
<keyword evidence="9" id="KW-1185">Reference proteome</keyword>